<dbReference type="PANTHER" id="PTHR31099:SF49">
    <property type="entry name" value="MYOSIN HEAVY CHAIN-LIKE PROTEIN"/>
    <property type="match status" value="1"/>
</dbReference>
<keyword evidence="5" id="KW-1185">Reference proteome</keyword>
<organism evidence="4 5">
    <name type="scientific">Pisum sativum</name>
    <name type="common">Garden pea</name>
    <name type="synonym">Lathyrus oleraceus</name>
    <dbReference type="NCBI Taxonomy" id="3888"/>
    <lineage>
        <taxon>Eukaryota</taxon>
        <taxon>Viridiplantae</taxon>
        <taxon>Streptophyta</taxon>
        <taxon>Embryophyta</taxon>
        <taxon>Tracheophyta</taxon>
        <taxon>Spermatophyta</taxon>
        <taxon>Magnoliopsida</taxon>
        <taxon>eudicotyledons</taxon>
        <taxon>Gunneridae</taxon>
        <taxon>Pentapetalae</taxon>
        <taxon>rosids</taxon>
        <taxon>fabids</taxon>
        <taxon>Fabales</taxon>
        <taxon>Fabaceae</taxon>
        <taxon>Papilionoideae</taxon>
        <taxon>50 kb inversion clade</taxon>
        <taxon>NPAAA clade</taxon>
        <taxon>Hologalegina</taxon>
        <taxon>IRL clade</taxon>
        <taxon>Fabeae</taxon>
        <taxon>Lathyrus</taxon>
    </lineage>
</organism>
<dbReference type="InterPro" id="IPR007321">
    <property type="entry name" value="Transposase_28"/>
</dbReference>
<feature type="region of interest" description="Disordered" evidence="2">
    <location>
        <begin position="31"/>
        <end position="69"/>
    </location>
</feature>
<dbReference type="Pfam" id="PF04195">
    <property type="entry name" value="Transposase_28"/>
    <property type="match status" value="1"/>
</dbReference>
<proteinExistence type="predicted"/>
<feature type="region of interest" description="Disordered" evidence="2">
    <location>
        <begin position="365"/>
        <end position="418"/>
    </location>
</feature>
<evidence type="ECO:0000259" key="3">
    <source>
        <dbReference type="Pfam" id="PF04195"/>
    </source>
</evidence>
<feature type="coiled-coil region" evidence="1">
    <location>
        <begin position="490"/>
        <end position="565"/>
    </location>
</feature>
<reference evidence="4 5" key="1">
    <citation type="journal article" date="2022" name="Nat. Genet.">
        <title>Improved pea reference genome and pan-genome highlight genomic features and evolutionary characteristics.</title>
        <authorList>
            <person name="Yang T."/>
            <person name="Liu R."/>
            <person name="Luo Y."/>
            <person name="Hu S."/>
            <person name="Wang D."/>
            <person name="Wang C."/>
            <person name="Pandey M.K."/>
            <person name="Ge S."/>
            <person name="Xu Q."/>
            <person name="Li N."/>
            <person name="Li G."/>
            <person name="Huang Y."/>
            <person name="Saxena R.K."/>
            <person name="Ji Y."/>
            <person name="Li M."/>
            <person name="Yan X."/>
            <person name="He Y."/>
            <person name="Liu Y."/>
            <person name="Wang X."/>
            <person name="Xiang C."/>
            <person name="Varshney R.K."/>
            <person name="Ding H."/>
            <person name="Gao S."/>
            <person name="Zong X."/>
        </authorList>
    </citation>
    <scope>NUCLEOTIDE SEQUENCE [LARGE SCALE GENOMIC DNA]</scope>
    <source>
        <strain evidence="4 5">cv. Zhongwan 6</strain>
    </source>
</reference>
<feature type="domain" description="Transposase (putative) gypsy type" evidence="3">
    <location>
        <begin position="134"/>
        <end position="196"/>
    </location>
</feature>
<dbReference type="PANTHER" id="PTHR31099">
    <property type="entry name" value="OS06G0165300 PROTEIN"/>
    <property type="match status" value="1"/>
</dbReference>
<evidence type="ECO:0000256" key="1">
    <source>
        <dbReference type="SAM" id="Coils"/>
    </source>
</evidence>
<sequence>MTDPFSGNVGDGGDRLVRTFLVVNVGATGRLRPRREDSGSSTEDATIARLPVGDGSVRDGTEHASSSGQVDFSWVADEPLEEESDFCDEAVIAYAMVETISREDPPNWYCCAPKEEDRICHHFPGKQFTMYEFAFREAGIRLPFNSFQMSVFKWLRLAPSQLHPNALAFMRAFELVCQFLGIGCTRALFFHVFHLQRSGSRGRHSWVSFKQPVRLFKTYEDSVRHFKNRWYVVMPITRAALHSLYYYQRTPNGEETLMSKIPLRWQRDHFDLSTAHYRVKYAMLGEEDRLAYKKLVDYVQSFSLGFWANRQGVPYLDEAGELITEARYINTKALLECDTEEEALALLSAMPNARDRVLKLANQVGAPDRVPKKKKKTVARPLETAGDAGATASPLHKRKRPAGALTRSSPGSSHGPGSYLLPPCYVERSFFKAEESIAVPAPEAKAILDQDVAARRKDLARDIAAVIRVMETAMVLTDTSVSTASLEDALLQVRTEKERLSKDLSDYKEEHQLQEGLSQKLEEVERERDQLRAAKASLEEQVVDHQKLTEDNACLRAQVESLEGKVRPLADETEEEHALGSRGELLGHIRTLNQDLVACFKEGFDNAVEQLGLLNPELVTVGSAYNCCVRDGEIICPFEAEEELGGEEEEEDEEGTDEVSGFVPVGIEARVRCSNPGPEAWALPSRAGCPASPGTSTLSLGQDPNRRGGLCLSCDPGSFPGLVVPPWGFGDEERGRTCHVIGPVARFVADAVRAFPVGRQFALSRVFLVSSEDQGADLELSFYDFRVMA</sequence>
<evidence type="ECO:0000256" key="2">
    <source>
        <dbReference type="SAM" id="MobiDB-lite"/>
    </source>
</evidence>
<gene>
    <name evidence="4" type="ORF">KIW84_015888</name>
</gene>
<comment type="caution">
    <text evidence="4">The sequence shown here is derived from an EMBL/GenBank/DDBJ whole genome shotgun (WGS) entry which is preliminary data.</text>
</comment>
<name>A0A9D5BS01_PEA</name>
<keyword evidence="1" id="KW-0175">Coiled coil</keyword>
<dbReference type="Gramene" id="Psat01G0588800-T1">
    <property type="protein sequence ID" value="KAI5448655.1"/>
    <property type="gene ID" value="KIW84_015888"/>
</dbReference>
<dbReference type="EMBL" id="JAMSHJ010000001">
    <property type="protein sequence ID" value="KAI5448655.1"/>
    <property type="molecule type" value="Genomic_DNA"/>
</dbReference>
<evidence type="ECO:0000313" key="5">
    <source>
        <dbReference type="Proteomes" id="UP001058974"/>
    </source>
</evidence>
<feature type="compositionally biased region" description="Low complexity" evidence="2">
    <location>
        <begin position="408"/>
        <end position="418"/>
    </location>
</feature>
<dbReference type="Proteomes" id="UP001058974">
    <property type="component" value="Chromosome 1"/>
</dbReference>
<dbReference type="AlphaFoldDB" id="A0A9D5BS01"/>
<evidence type="ECO:0000313" key="4">
    <source>
        <dbReference type="EMBL" id="KAI5448655.1"/>
    </source>
</evidence>
<protein>
    <recommendedName>
        <fullName evidence="3">Transposase (putative) gypsy type domain-containing protein</fullName>
    </recommendedName>
</protein>
<accession>A0A9D5BS01</accession>